<dbReference type="HOGENOM" id="CLU_018354_10_0_11"/>
<keyword evidence="7" id="KW-1185">Reference proteome</keyword>
<dbReference type="InterPro" id="IPR006094">
    <property type="entry name" value="Oxid_FAD_bind_N"/>
</dbReference>
<dbReference type="KEGG" id="psim:KR76_09490"/>
<keyword evidence="5" id="KW-0560">Oxidoreductase</keyword>
<dbReference type="PROSITE" id="PS51387">
    <property type="entry name" value="FAD_PCMH"/>
    <property type="match status" value="1"/>
</dbReference>
<dbReference type="GeneID" id="96609134"/>
<dbReference type="GO" id="GO:0016491">
    <property type="term" value="F:oxidoreductase activity"/>
    <property type="evidence" value="ECO:0007669"/>
    <property type="project" value="UniProtKB-KW"/>
</dbReference>
<accession>A0A0C5XBX1</accession>
<evidence type="ECO:0000256" key="5">
    <source>
        <dbReference type="ARBA" id="ARBA00023002"/>
    </source>
</evidence>
<organism evidence="6 7">
    <name type="scientific">Nocardioides simplex</name>
    <name type="common">Arthrobacter simplex</name>
    <dbReference type="NCBI Taxonomy" id="2045"/>
    <lineage>
        <taxon>Bacteria</taxon>
        <taxon>Bacillati</taxon>
        <taxon>Actinomycetota</taxon>
        <taxon>Actinomycetes</taxon>
        <taxon>Propionibacteriales</taxon>
        <taxon>Nocardioidaceae</taxon>
        <taxon>Pimelobacter</taxon>
    </lineage>
</organism>
<gene>
    <name evidence="6" type="ORF">KR76_09490</name>
</gene>
<evidence type="ECO:0000313" key="6">
    <source>
        <dbReference type="EMBL" id="AJR18294.1"/>
    </source>
</evidence>
<dbReference type="Gene3D" id="3.40.462.20">
    <property type="match status" value="1"/>
</dbReference>
<dbReference type="Gene3D" id="3.30.465.10">
    <property type="match status" value="1"/>
</dbReference>
<dbReference type="EMBL" id="CP009896">
    <property type="protein sequence ID" value="AJR18294.1"/>
    <property type="molecule type" value="Genomic_DNA"/>
</dbReference>
<dbReference type="RefSeq" id="WP_052138416.1">
    <property type="nucleotide sequence ID" value="NZ_BJMC01000008.1"/>
</dbReference>
<keyword evidence="4" id="KW-0274">FAD</keyword>
<protein>
    <submittedName>
        <fullName evidence="6">Putative oxidoreductase</fullName>
    </submittedName>
</protein>
<dbReference type="PANTHER" id="PTHR42973">
    <property type="entry name" value="BINDING OXIDOREDUCTASE, PUTATIVE (AFU_ORTHOLOGUE AFUA_1G17690)-RELATED"/>
    <property type="match status" value="1"/>
</dbReference>
<dbReference type="InterPro" id="IPR036318">
    <property type="entry name" value="FAD-bd_PCMH-like_sf"/>
</dbReference>
<evidence type="ECO:0000313" key="7">
    <source>
        <dbReference type="Proteomes" id="UP000030300"/>
    </source>
</evidence>
<sequence>MPEQLPVFNLAQRHAPAEVAEPRSAAEVAAVVRRAADAGQQVHPVGTGHGWTHAIEGGIALLTRGLAGVTVDPARGVARIGAGTTWAQVLEATAPHGLTPLAGSAPGVGAVGYLLGGGLSPLGRTYGWGSDYLCSAEVVTGTGEVVTASATSHPELFWALLGGKHVPGVVTSVELDLLRLTQVYGGGLFFDGADAEAVLTEWAAWSAEVPAQVNTSVALLQLPDAEPVPAPLRGRYVVHVRVAVPLGAEESPVLAAGLVEPMRKVAEPILDTLAVLPAAAIGAVHADPDQPMPVLEAGALLRAFDADAARAVLAAAGPQARAPLAVVELRLLGGRLAEAPVVPDAVAGRDAAYGLFVVGAPVPELFEGPIPAAVGSLARALAPWANGGFQPNFVGALNQPAALDTAWPAEVRERLAQVRATYDPAGIVGH</sequence>
<dbReference type="InterPro" id="IPR016169">
    <property type="entry name" value="FAD-bd_PCMH_sub2"/>
</dbReference>
<dbReference type="Pfam" id="PF01565">
    <property type="entry name" value="FAD_binding_4"/>
    <property type="match status" value="1"/>
</dbReference>
<dbReference type="PROSITE" id="PS00862">
    <property type="entry name" value="OX2_COVAL_FAD"/>
    <property type="match status" value="1"/>
</dbReference>
<name>A0A0C5XBX1_NOCSI</name>
<dbReference type="InterPro" id="IPR006093">
    <property type="entry name" value="Oxy_OxRdtase_FAD_BS"/>
</dbReference>
<dbReference type="Gene3D" id="3.30.43.10">
    <property type="entry name" value="Uridine Diphospho-n-acetylenolpyruvylglucosamine Reductase, domain 2"/>
    <property type="match status" value="1"/>
</dbReference>
<keyword evidence="3" id="KW-0285">Flavoprotein</keyword>
<dbReference type="OrthoDB" id="3682986at2"/>
<dbReference type="GO" id="GO:0071949">
    <property type="term" value="F:FAD binding"/>
    <property type="evidence" value="ECO:0007669"/>
    <property type="project" value="InterPro"/>
</dbReference>
<dbReference type="InterPro" id="IPR050416">
    <property type="entry name" value="FAD-linked_Oxidoreductase"/>
</dbReference>
<dbReference type="PANTHER" id="PTHR42973:SF39">
    <property type="entry name" value="FAD-BINDING PCMH-TYPE DOMAIN-CONTAINING PROTEIN"/>
    <property type="match status" value="1"/>
</dbReference>
<dbReference type="STRING" id="2045.KR76_09490"/>
<evidence type="ECO:0000256" key="4">
    <source>
        <dbReference type="ARBA" id="ARBA00022827"/>
    </source>
</evidence>
<dbReference type="SUPFAM" id="SSF56176">
    <property type="entry name" value="FAD-binding/transporter-associated domain-like"/>
    <property type="match status" value="1"/>
</dbReference>
<dbReference type="AlphaFoldDB" id="A0A0C5XBX1"/>
<dbReference type="InterPro" id="IPR016166">
    <property type="entry name" value="FAD-bd_PCMH"/>
</dbReference>
<evidence type="ECO:0000256" key="2">
    <source>
        <dbReference type="ARBA" id="ARBA00005466"/>
    </source>
</evidence>
<comment type="similarity">
    <text evidence="2">Belongs to the oxygen-dependent FAD-linked oxidoreductase family.</text>
</comment>
<comment type="cofactor">
    <cofactor evidence="1">
        <name>FAD</name>
        <dbReference type="ChEBI" id="CHEBI:57692"/>
    </cofactor>
</comment>
<proteinExistence type="inferred from homology"/>
<evidence type="ECO:0000256" key="1">
    <source>
        <dbReference type="ARBA" id="ARBA00001974"/>
    </source>
</evidence>
<dbReference type="InterPro" id="IPR016167">
    <property type="entry name" value="FAD-bd_PCMH_sub1"/>
</dbReference>
<reference evidence="6 7" key="1">
    <citation type="journal article" date="2015" name="Genome Announc.">
        <title>Complete Genome Sequence of Steroid-Transforming Nocardioides simplex VKM Ac-2033D.</title>
        <authorList>
            <person name="Shtratnikova V.Y."/>
            <person name="Schelkunov M.I."/>
            <person name="Pekov Y.A."/>
            <person name="Fokina V.V."/>
            <person name="Logacheva M.D."/>
            <person name="Sokolov S.L."/>
            <person name="Bragin E.Y."/>
            <person name="Ashapkin V.V."/>
            <person name="Donova M.V."/>
        </authorList>
    </citation>
    <scope>NUCLEOTIDE SEQUENCE [LARGE SCALE GENOMIC DNA]</scope>
    <source>
        <strain evidence="6 7">VKM Ac-2033D</strain>
    </source>
</reference>
<dbReference type="Proteomes" id="UP000030300">
    <property type="component" value="Chromosome"/>
</dbReference>
<evidence type="ECO:0000256" key="3">
    <source>
        <dbReference type="ARBA" id="ARBA00022630"/>
    </source>
</evidence>